<sequence>MMRAIKAIIKILALFFVALLVTRTAFTSGIVQAGLDTSNGEALYIALRHFFNVAGAEEGETLIMSVVFILSSLSVTLSGWLLSKLWTRMKSKSVH</sequence>
<keyword evidence="1" id="KW-1133">Transmembrane helix</keyword>
<evidence type="ECO:0000313" key="2">
    <source>
        <dbReference type="EMBL" id="RMT20842.1"/>
    </source>
</evidence>
<protein>
    <submittedName>
        <fullName evidence="2">Uncharacterized protein</fullName>
    </submittedName>
</protein>
<name>A0A3M5JD00_PSEA0</name>
<keyword evidence="1" id="KW-0472">Membrane</keyword>
<dbReference type="EMBL" id="RBTD01000208">
    <property type="protein sequence ID" value="RMT20842.1"/>
    <property type="molecule type" value="Genomic_DNA"/>
</dbReference>
<proteinExistence type="predicted"/>
<gene>
    <name evidence="2" type="ORF">ALP52_103026</name>
</gene>
<dbReference type="AlphaFoldDB" id="A0A3M5JD00"/>
<keyword evidence="1" id="KW-0812">Transmembrane</keyword>
<dbReference type="RefSeq" id="WP_122322189.1">
    <property type="nucleotide sequence ID" value="NZ_RBRW01000324.1"/>
</dbReference>
<comment type="caution">
    <text evidence="2">The sequence shown here is derived from an EMBL/GenBank/DDBJ whole genome shotgun (WGS) entry which is preliminary data.</text>
</comment>
<evidence type="ECO:0000313" key="3">
    <source>
        <dbReference type="Proteomes" id="UP000276194"/>
    </source>
</evidence>
<reference evidence="2 3" key="1">
    <citation type="submission" date="2018-08" db="EMBL/GenBank/DDBJ databases">
        <title>Recombination of ecologically and evolutionarily significant loci maintains genetic cohesion in the Pseudomonas syringae species complex.</title>
        <authorList>
            <person name="Dillon M."/>
            <person name="Thakur S."/>
            <person name="Almeida R.N.D."/>
            <person name="Weir B.S."/>
            <person name="Guttman D.S."/>
        </authorList>
    </citation>
    <scope>NUCLEOTIDE SEQUENCE [LARGE SCALE GENOMIC DNA]</scope>
    <source>
        <strain evidence="2 3">ICMP 6941</strain>
    </source>
</reference>
<dbReference type="Proteomes" id="UP000276194">
    <property type="component" value="Unassembled WGS sequence"/>
</dbReference>
<feature type="transmembrane region" description="Helical" evidence="1">
    <location>
        <begin position="62"/>
        <end position="82"/>
    </location>
</feature>
<evidence type="ECO:0000256" key="1">
    <source>
        <dbReference type="SAM" id="Phobius"/>
    </source>
</evidence>
<organism evidence="2 3">
    <name type="scientific">Pseudomonas amygdali pv. mori</name>
    <dbReference type="NCBI Taxonomy" id="34065"/>
    <lineage>
        <taxon>Bacteria</taxon>
        <taxon>Pseudomonadati</taxon>
        <taxon>Pseudomonadota</taxon>
        <taxon>Gammaproteobacteria</taxon>
        <taxon>Pseudomonadales</taxon>
        <taxon>Pseudomonadaceae</taxon>
        <taxon>Pseudomonas</taxon>
        <taxon>Pseudomonas amygdali</taxon>
    </lineage>
</organism>
<accession>A0A3M5JD00</accession>